<feature type="non-terminal residue" evidence="1">
    <location>
        <position position="111"/>
    </location>
</feature>
<comment type="caution">
    <text evidence="1">The sequence shown here is derived from an EMBL/GenBank/DDBJ whole genome shotgun (WGS) entry which is preliminary data.</text>
</comment>
<sequence>GLELFYGENDQFDDILEEIEKEMSMADIVKELGYGCTVNVSHCKEVLSLFLPLTEVTISKILSTIARTHVVLEDESTHSTFCSALGLSTFDDPSLLSTWNVDVLIESIKQL</sequence>
<gene>
    <name evidence="1" type="ORF">MKW94_014646</name>
</gene>
<protein>
    <submittedName>
        <fullName evidence="1">Uncharacterized protein</fullName>
    </submittedName>
</protein>
<accession>A0AA41VU09</accession>
<proteinExistence type="predicted"/>
<dbReference type="GO" id="GO:0017148">
    <property type="term" value="P:negative regulation of translation"/>
    <property type="evidence" value="ECO:0007669"/>
    <property type="project" value="InterPro"/>
</dbReference>
<dbReference type="EMBL" id="JAJJMA010293063">
    <property type="protein sequence ID" value="MCL7047456.1"/>
    <property type="molecule type" value="Genomic_DNA"/>
</dbReference>
<evidence type="ECO:0000313" key="1">
    <source>
        <dbReference type="EMBL" id="MCL7047456.1"/>
    </source>
</evidence>
<dbReference type="GO" id="GO:0030015">
    <property type="term" value="C:CCR4-NOT core complex"/>
    <property type="evidence" value="ECO:0007669"/>
    <property type="project" value="InterPro"/>
</dbReference>
<keyword evidence="2" id="KW-1185">Reference proteome</keyword>
<reference evidence="1" key="1">
    <citation type="submission" date="2022-03" db="EMBL/GenBank/DDBJ databases">
        <title>A functionally conserved STORR gene fusion in Papaver species that diverged 16.8 million years ago.</title>
        <authorList>
            <person name="Catania T."/>
        </authorList>
    </citation>
    <scope>NUCLEOTIDE SEQUENCE</scope>
    <source>
        <strain evidence="1">S-191538</strain>
    </source>
</reference>
<dbReference type="Proteomes" id="UP001177140">
    <property type="component" value="Unassembled WGS sequence"/>
</dbReference>
<evidence type="ECO:0000313" key="2">
    <source>
        <dbReference type="Proteomes" id="UP001177140"/>
    </source>
</evidence>
<organism evidence="1 2">
    <name type="scientific">Papaver nudicaule</name>
    <name type="common">Iceland poppy</name>
    <dbReference type="NCBI Taxonomy" id="74823"/>
    <lineage>
        <taxon>Eukaryota</taxon>
        <taxon>Viridiplantae</taxon>
        <taxon>Streptophyta</taxon>
        <taxon>Embryophyta</taxon>
        <taxon>Tracheophyta</taxon>
        <taxon>Spermatophyta</taxon>
        <taxon>Magnoliopsida</taxon>
        <taxon>Ranunculales</taxon>
        <taxon>Papaveraceae</taxon>
        <taxon>Papaveroideae</taxon>
        <taxon>Papaver</taxon>
    </lineage>
</organism>
<name>A0AA41VU09_PAPNU</name>
<dbReference type="GO" id="GO:0000932">
    <property type="term" value="C:P-body"/>
    <property type="evidence" value="ECO:0007669"/>
    <property type="project" value="TreeGrafter"/>
</dbReference>
<dbReference type="GO" id="GO:0060090">
    <property type="term" value="F:molecular adaptor activity"/>
    <property type="evidence" value="ECO:0007669"/>
    <property type="project" value="TreeGrafter"/>
</dbReference>
<dbReference type="PANTHER" id="PTHR13162:SF8">
    <property type="entry name" value="CCR4-NOT TRANSCRIPTION COMPLEX SUBUNIT 1"/>
    <property type="match status" value="1"/>
</dbReference>
<dbReference type="AlphaFoldDB" id="A0AA41VU09"/>
<dbReference type="PANTHER" id="PTHR13162">
    <property type="entry name" value="CCR4-NOT TRANSCRIPTION COMPLEX"/>
    <property type="match status" value="1"/>
</dbReference>
<dbReference type="InterPro" id="IPR040398">
    <property type="entry name" value="Not1"/>
</dbReference>
<dbReference type="GO" id="GO:0000288">
    <property type="term" value="P:nuclear-transcribed mRNA catabolic process, deadenylation-dependent decay"/>
    <property type="evidence" value="ECO:0007669"/>
    <property type="project" value="TreeGrafter"/>
</dbReference>
<feature type="non-terminal residue" evidence="1">
    <location>
        <position position="1"/>
    </location>
</feature>